<dbReference type="RefSeq" id="WP_136825182.1">
    <property type="nucleotide sequence ID" value="NZ_SWBP01000001.1"/>
</dbReference>
<accession>A0A4U1C984</accession>
<dbReference type="GO" id="GO:0006355">
    <property type="term" value="P:regulation of DNA-templated transcription"/>
    <property type="evidence" value="ECO:0007669"/>
    <property type="project" value="InterPro"/>
</dbReference>
<evidence type="ECO:0008006" key="3">
    <source>
        <dbReference type="Google" id="ProtNLM"/>
    </source>
</evidence>
<dbReference type="InterPro" id="IPR013321">
    <property type="entry name" value="Arc_rbn_hlx_hlx"/>
</dbReference>
<dbReference type="InterPro" id="IPR010985">
    <property type="entry name" value="Ribbon_hlx_hlx"/>
</dbReference>
<gene>
    <name evidence="1" type="ORF">FA046_04690</name>
</gene>
<organism evidence="1 2">
    <name type="scientific">Pedobacter cryophilus</name>
    <dbReference type="NCBI Taxonomy" id="2571271"/>
    <lineage>
        <taxon>Bacteria</taxon>
        <taxon>Pseudomonadati</taxon>
        <taxon>Bacteroidota</taxon>
        <taxon>Sphingobacteriia</taxon>
        <taxon>Sphingobacteriales</taxon>
        <taxon>Sphingobacteriaceae</taxon>
        <taxon>Pedobacter</taxon>
    </lineage>
</organism>
<dbReference type="EMBL" id="SWBP01000001">
    <property type="protein sequence ID" value="TKC00977.1"/>
    <property type="molecule type" value="Genomic_DNA"/>
</dbReference>
<protein>
    <recommendedName>
        <fullName evidence="3">CopG family transcriptional regulator</fullName>
    </recommendedName>
</protein>
<dbReference type="AlphaFoldDB" id="A0A4U1C984"/>
<proteinExistence type="predicted"/>
<comment type="caution">
    <text evidence="1">The sequence shown here is derived from an EMBL/GenBank/DDBJ whole genome shotgun (WGS) entry which is preliminary data.</text>
</comment>
<dbReference type="OrthoDB" id="680137at2"/>
<name>A0A4U1C984_9SPHI</name>
<sequence length="85" mass="10206">MKSILLKIEDELFNEVEKTAKEIHISKTAFIKKAVESYIKIWERKKLEKELKKEIQEIKKYDLDRVLISEFEEASLTDLQKHLNE</sequence>
<dbReference type="Proteomes" id="UP000308181">
    <property type="component" value="Unassembled WGS sequence"/>
</dbReference>
<evidence type="ECO:0000313" key="2">
    <source>
        <dbReference type="Proteomes" id="UP000308181"/>
    </source>
</evidence>
<dbReference type="Gene3D" id="1.10.1220.10">
    <property type="entry name" value="Met repressor-like"/>
    <property type="match status" value="1"/>
</dbReference>
<reference evidence="1 2" key="1">
    <citation type="submission" date="2019-04" db="EMBL/GenBank/DDBJ databases">
        <title>Pedobacter sp. AR-3-17 sp. nov., isolated from Arctic soil.</title>
        <authorList>
            <person name="Dahal R.H."/>
            <person name="Kim D.-U."/>
        </authorList>
    </citation>
    <scope>NUCLEOTIDE SEQUENCE [LARGE SCALE GENOMIC DNA]</scope>
    <source>
        <strain evidence="1 2">AR-3-17</strain>
    </source>
</reference>
<evidence type="ECO:0000313" key="1">
    <source>
        <dbReference type="EMBL" id="TKC00977.1"/>
    </source>
</evidence>
<keyword evidence="2" id="KW-1185">Reference proteome</keyword>
<dbReference type="SUPFAM" id="SSF47598">
    <property type="entry name" value="Ribbon-helix-helix"/>
    <property type="match status" value="1"/>
</dbReference>